<sequence>MLFVRITAILGFAASFASAVNIKLYASSRTCSGSYAVCSNVASGTCCYSSTNHRSIRFDGGSGTRNLRGFVTGCNNLIISQNAGIPFCMSRGDGGSLNGGVWRAASLLRRGPAEDSCPADQGGCKDPAKPDLVVLADGTEYDVKQLDDAQLKELSDAVFSMDLAFTETVASAEDIPKEFDALRIAA</sequence>
<dbReference type="AlphaFoldDB" id="A0AA97PA63"/>
<organism evidence="2">
    <name type="scientific">Pyricularia oryzae (strain Y34)</name>
    <name type="common">Rice blast fungus</name>
    <name type="synonym">Magnaporthe oryzae</name>
    <dbReference type="NCBI Taxonomy" id="1143189"/>
    <lineage>
        <taxon>Eukaryota</taxon>
        <taxon>Fungi</taxon>
        <taxon>Dikarya</taxon>
        <taxon>Ascomycota</taxon>
        <taxon>Pezizomycotina</taxon>
        <taxon>Sordariomycetes</taxon>
        <taxon>Sordariomycetidae</taxon>
        <taxon>Magnaporthales</taxon>
        <taxon>Pyriculariaceae</taxon>
        <taxon>Pyricularia</taxon>
    </lineage>
</organism>
<accession>A0AA97PA63</accession>
<feature type="signal peptide" evidence="1">
    <location>
        <begin position="1"/>
        <end position="19"/>
    </location>
</feature>
<gene>
    <name evidence="2" type="ORF">OOU_Y34scaffold00045g4</name>
</gene>
<reference evidence="2" key="1">
    <citation type="journal article" date="2012" name="PLoS Genet.">
        <title>Comparative analysis of the genomes of two field isolates of the rice blast fungus Magnaporthe oryzae.</title>
        <authorList>
            <person name="Xue M."/>
            <person name="Yang J."/>
            <person name="Li Z."/>
            <person name="Hu S."/>
            <person name="Yao N."/>
            <person name="Dean R.A."/>
            <person name="Zhao W."/>
            <person name="Shen M."/>
            <person name="Zhang H."/>
            <person name="Li C."/>
            <person name="Liu L."/>
            <person name="Cao L."/>
            <person name="Xu X."/>
            <person name="Xing Y."/>
            <person name="Hsiang T."/>
            <person name="Zhang Z."/>
            <person name="Xu J.R."/>
            <person name="Peng Y.L."/>
        </authorList>
    </citation>
    <scope>NUCLEOTIDE SEQUENCE</scope>
    <source>
        <strain evidence="2">Y34</strain>
    </source>
</reference>
<proteinExistence type="predicted"/>
<dbReference type="EMBL" id="JH792988">
    <property type="protein sequence ID" value="ELQ44835.1"/>
    <property type="molecule type" value="Genomic_DNA"/>
</dbReference>
<evidence type="ECO:0000313" key="2">
    <source>
        <dbReference type="EMBL" id="ELQ44835.1"/>
    </source>
</evidence>
<protein>
    <submittedName>
        <fullName evidence="2">Uncharacterized protein</fullName>
    </submittedName>
</protein>
<evidence type="ECO:0000256" key="1">
    <source>
        <dbReference type="SAM" id="SignalP"/>
    </source>
</evidence>
<name>A0AA97PA63_PYRO3</name>
<keyword evidence="1" id="KW-0732">Signal</keyword>
<feature type="chain" id="PRO_5041647440" evidence="1">
    <location>
        <begin position="20"/>
        <end position="186"/>
    </location>
</feature>
<dbReference type="Proteomes" id="UP000011086">
    <property type="component" value="Unassembled WGS sequence"/>
</dbReference>